<reference evidence="2 3" key="1">
    <citation type="submission" date="2019-08" db="EMBL/GenBank/DDBJ databases">
        <title>Deep-cultivation of Planctomycetes and their phenomic and genomic characterization uncovers novel biology.</title>
        <authorList>
            <person name="Wiegand S."/>
            <person name="Jogler M."/>
            <person name="Boedeker C."/>
            <person name="Pinto D."/>
            <person name="Vollmers J."/>
            <person name="Rivas-Marin E."/>
            <person name="Kohn T."/>
            <person name="Peeters S.H."/>
            <person name="Heuer A."/>
            <person name="Rast P."/>
            <person name="Oberbeckmann S."/>
            <person name="Bunk B."/>
            <person name="Jeske O."/>
            <person name="Meyerdierks A."/>
            <person name="Storesund J.E."/>
            <person name="Kallscheuer N."/>
            <person name="Luecker S."/>
            <person name="Lage O.M."/>
            <person name="Pohl T."/>
            <person name="Merkel B.J."/>
            <person name="Hornburger P."/>
            <person name="Mueller R.-W."/>
            <person name="Bruemmer F."/>
            <person name="Labrenz M."/>
            <person name="Spormann A.M."/>
            <person name="Op den Camp H."/>
            <person name="Overmann J."/>
            <person name="Amann R."/>
            <person name="Jetten M.S.M."/>
            <person name="Mascher T."/>
            <person name="Medema M.H."/>
            <person name="Devos D.P."/>
            <person name="Kaster A.-K."/>
            <person name="Ovreas L."/>
            <person name="Rohde M."/>
            <person name="Galperin M.Y."/>
            <person name="Jogler C."/>
        </authorList>
    </citation>
    <scope>NUCLEOTIDE SEQUENCE [LARGE SCALE GENOMIC DNA]</scope>
    <source>
        <strain evidence="2 3">OJF2</strain>
    </source>
</reference>
<keyword evidence="3" id="KW-1185">Reference proteome</keyword>
<dbReference type="PANTHER" id="PTHR30093:SF2">
    <property type="entry name" value="TYPE II SECRETION SYSTEM PROTEIN H"/>
    <property type="match status" value="1"/>
</dbReference>
<dbReference type="InterPro" id="IPR011453">
    <property type="entry name" value="DUF1559"/>
</dbReference>
<dbReference type="NCBIfam" id="TIGR02532">
    <property type="entry name" value="IV_pilin_GFxxxE"/>
    <property type="match status" value="1"/>
</dbReference>
<proteinExistence type="predicted"/>
<gene>
    <name evidence="2" type="primary">pulG_4</name>
    <name evidence="2" type="ORF">OJF2_16920</name>
</gene>
<organism evidence="2 3">
    <name type="scientific">Aquisphaera giovannonii</name>
    <dbReference type="NCBI Taxonomy" id="406548"/>
    <lineage>
        <taxon>Bacteria</taxon>
        <taxon>Pseudomonadati</taxon>
        <taxon>Planctomycetota</taxon>
        <taxon>Planctomycetia</taxon>
        <taxon>Isosphaerales</taxon>
        <taxon>Isosphaeraceae</taxon>
        <taxon>Aquisphaera</taxon>
    </lineage>
</organism>
<dbReference type="PANTHER" id="PTHR30093">
    <property type="entry name" value="GENERAL SECRETION PATHWAY PROTEIN G"/>
    <property type="match status" value="1"/>
</dbReference>
<dbReference type="SUPFAM" id="SSF54523">
    <property type="entry name" value="Pili subunits"/>
    <property type="match status" value="1"/>
</dbReference>
<dbReference type="RefSeq" id="WP_148592908.1">
    <property type="nucleotide sequence ID" value="NZ_CP042997.1"/>
</dbReference>
<accession>A0A5B9VZJ3</accession>
<dbReference type="Pfam" id="PF07596">
    <property type="entry name" value="SBP_bac_10"/>
    <property type="match status" value="1"/>
</dbReference>
<dbReference type="EMBL" id="CP042997">
    <property type="protein sequence ID" value="QEH33195.1"/>
    <property type="molecule type" value="Genomic_DNA"/>
</dbReference>
<dbReference type="KEGG" id="agv:OJF2_16920"/>
<dbReference type="InterPro" id="IPR027558">
    <property type="entry name" value="Pre_pil_HX9DG_C"/>
</dbReference>
<dbReference type="AlphaFoldDB" id="A0A5B9VZJ3"/>
<dbReference type="Gene3D" id="3.30.700.10">
    <property type="entry name" value="Glycoprotein, Type 4 Pilin"/>
    <property type="match status" value="1"/>
</dbReference>
<protein>
    <submittedName>
        <fullName evidence="2">Type II secretion system protein G</fullName>
    </submittedName>
</protein>
<evidence type="ECO:0000259" key="1">
    <source>
        <dbReference type="Pfam" id="PF07596"/>
    </source>
</evidence>
<evidence type="ECO:0000313" key="2">
    <source>
        <dbReference type="EMBL" id="QEH33195.1"/>
    </source>
</evidence>
<dbReference type="Pfam" id="PF07963">
    <property type="entry name" value="N_methyl"/>
    <property type="match status" value="1"/>
</dbReference>
<sequence>MTLPSLSTSRRRAFTLIELLVVIAIIAVLIALLLPAVQSAREAARRAQCTNNLKQIGLALHNYESANGCFPPGGESTNFNLSTPGTQFVDGGWSTLARLLPFLEGGTSFNALNFYVDYNEATGMNFTGASTVVNTYICPSSTRSTDGNDGPDPNDTITQTYGRGYGYNDYGPTVYTDIDPTGTAQAAFAGTATPYRNKAARADGLLKQGKTRISEITDGTSNTIAIGEDAGRDARFISPYTEAYYDGTSTTRPILGQGPAGPNAPRRYWRWAEPDGGYGVSGGPNNKWKPAYEATTWTQNPASALSAGKNGGNNDELYSFHPGGVNALFGDGSVRFIKDSVNVVALRGLVTLKGGEVISADAF</sequence>
<feature type="domain" description="DUF1559" evidence="1">
    <location>
        <begin position="38"/>
        <end position="342"/>
    </location>
</feature>
<dbReference type="Proteomes" id="UP000324233">
    <property type="component" value="Chromosome"/>
</dbReference>
<evidence type="ECO:0000313" key="3">
    <source>
        <dbReference type="Proteomes" id="UP000324233"/>
    </source>
</evidence>
<dbReference type="InterPro" id="IPR045584">
    <property type="entry name" value="Pilin-like"/>
</dbReference>
<dbReference type="OrthoDB" id="273096at2"/>
<name>A0A5B9VZJ3_9BACT</name>
<dbReference type="NCBIfam" id="TIGR04294">
    <property type="entry name" value="pre_pil_HX9DG"/>
    <property type="match status" value="1"/>
</dbReference>
<dbReference type="InterPro" id="IPR012902">
    <property type="entry name" value="N_methyl_site"/>
</dbReference>